<dbReference type="Proteomes" id="UP000814140">
    <property type="component" value="Unassembled WGS sequence"/>
</dbReference>
<reference evidence="1" key="2">
    <citation type="journal article" date="2022" name="New Phytol.">
        <title>Evolutionary transition to the ectomycorrhizal habit in the genomes of a hyperdiverse lineage of mushroom-forming fungi.</title>
        <authorList>
            <person name="Looney B."/>
            <person name="Miyauchi S."/>
            <person name="Morin E."/>
            <person name="Drula E."/>
            <person name="Courty P.E."/>
            <person name="Kohler A."/>
            <person name="Kuo A."/>
            <person name="LaButti K."/>
            <person name="Pangilinan J."/>
            <person name="Lipzen A."/>
            <person name="Riley R."/>
            <person name="Andreopoulos W."/>
            <person name="He G."/>
            <person name="Johnson J."/>
            <person name="Nolan M."/>
            <person name="Tritt A."/>
            <person name="Barry K.W."/>
            <person name="Grigoriev I.V."/>
            <person name="Nagy L.G."/>
            <person name="Hibbett D."/>
            <person name="Henrissat B."/>
            <person name="Matheny P.B."/>
            <person name="Labbe J."/>
            <person name="Martin F.M."/>
        </authorList>
    </citation>
    <scope>NUCLEOTIDE SEQUENCE</scope>
    <source>
        <strain evidence="1">HHB10654</strain>
    </source>
</reference>
<comment type="caution">
    <text evidence="1">The sequence shown here is derived from an EMBL/GenBank/DDBJ whole genome shotgun (WGS) entry which is preliminary data.</text>
</comment>
<proteinExistence type="predicted"/>
<evidence type="ECO:0000313" key="2">
    <source>
        <dbReference type="Proteomes" id="UP000814140"/>
    </source>
</evidence>
<gene>
    <name evidence="1" type="ORF">BV25DRAFT_1916860</name>
</gene>
<sequence>MDSGADLNEDNPAQFWSMTVYGRLSRFCDAERHGSAELCASVRQALRAERAAMEAELRTLDLRIFALSPAHPSRLPPEVLVHIFSYLFAVRPDLLCYNIKDPQLVQWARVTHVCRRWREVALDTPSLWRNIVVPLKSAEWSQTILHRVQLVPIILFWLGRNDQQAPALPVDDLARVEQLKLSQYNGEGSALVKLLRTPAPLLEVAEVSCKHVDMSSADLFAGHAPRLRRLHLLHLMSFPWNSPILSNLVCLEIRNDALEMTGHCSWKSVLLALQKMPALETLALSNCLPPFPSNVGCVEAFIVVPSRLKVLQMHGLLQDCVGFLQHFRFPAAGIHLALRCFTPGVATDFSTLFPVLVAAGGASSAAFVEFVFCMESAEDLTVEGQRAVDWGAATPPIFAWEGYRTSRSLHLNLTWEDRSGWNAVDLMRELCKTLSVKGLRKLDVDIVETPPGARRQEVTREDWLDIFGSATRLREVRGWGPAARSLCRALLMTTVDRQAWRSGLGGPWSTFFLPRLHTLGVGVYGQLRHFFPEEGLHLDDLLVRALKTRAANDAPVHTLELSQATHALEGALHGVVDSVIVEQYE</sequence>
<name>A0ACB8SYC5_9AGAM</name>
<evidence type="ECO:0000313" key="1">
    <source>
        <dbReference type="EMBL" id="KAI0061498.1"/>
    </source>
</evidence>
<keyword evidence="2" id="KW-1185">Reference proteome</keyword>
<organism evidence="1 2">
    <name type="scientific">Artomyces pyxidatus</name>
    <dbReference type="NCBI Taxonomy" id="48021"/>
    <lineage>
        <taxon>Eukaryota</taxon>
        <taxon>Fungi</taxon>
        <taxon>Dikarya</taxon>
        <taxon>Basidiomycota</taxon>
        <taxon>Agaricomycotina</taxon>
        <taxon>Agaricomycetes</taxon>
        <taxon>Russulales</taxon>
        <taxon>Auriscalpiaceae</taxon>
        <taxon>Artomyces</taxon>
    </lineage>
</organism>
<reference evidence="1" key="1">
    <citation type="submission" date="2021-03" db="EMBL/GenBank/DDBJ databases">
        <authorList>
            <consortium name="DOE Joint Genome Institute"/>
            <person name="Ahrendt S."/>
            <person name="Looney B.P."/>
            <person name="Miyauchi S."/>
            <person name="Morin E."/>
            <person name="Drula E."/>
            <person name="Courty P.E."/>
            <person name="Chicoki N."/>
            <person name="Fauchery L."/>
            <person name="Kohler A."/>
            <person name="Kuo A."/>
            <person name="Labutti K."/>
            <person name="Pangilinan J."/>
            <person name="Lipzen A."/>
            <person name="Riley R."/>
            <person name="Andreopoulos W."/>
            <person name="He G."/>
            <person name="Johnson J."/>
            <person name="Barry K.W."/>
            <person name="Grigoriev I.V."/>
            <person name="Nagy L."/>
            <person name="Hibbett D."/>
            <person name="Henrissat B."/>
            <person name="Matheny P.B."/>
            <person name="Labbe J."/>
            <person name="Martin F."/>
        </authorList>
    </citation>
    <scope>NUCLEOTIDE SEQUENCE</scope>
    <source>
        <strain evidence="1">HHB10654</strain>
    </source>
</reference>
<accession>A0ACB8SYC5</accession>
<dbReference type="EMBL" id="MU277212">
    <property type="protein sequence ID" value="KAI0061498.1"/>
    <property type="molecule type" value="Genomic_DNA"/>
</dbReference>
<protein>
    <submittedName>
        <fullName evidence="1">Uncharacterized protein</fullName>
    </submittedName>
</protein>